<feature type="compositionally biased region" description="Polar residues" evidence="1">
    <location>
        <begin position="457"/>
        <end position="468"/>
    </location>
</feature>
<feature type="compositionally biased region" description="Acidic residues" evidence="1">
    <location>
        <begin position="318"/>
        <end position="330"/>
    </location>
</feature>
<sequence length="773" mass="83849">MHAPTAASHESRDSSTSRRSSPSPPPSPPPERPFAGLTPTNTFASQRNDSIVAENNALAEELALQLSFVEEMADASRSSDEILDHVEVPGAESEHEDESQTSEHMYSDLAPEMTQSEPDMDRTAGAGRIFARPVPDRPPRSTSMPSRPLRSALVVLPPPTEAMSANGSSKKKTHFDDGGTTTDSAPPHHSLLRSGLTRDLVDQARSGSQSADSRDLIPTSAFGPAELAAALGVFEEAAEELWEVAEEHAEAHGQLSDVARDLAGFVLERRSGSHGSVRTISDLDEDVEAFLPRRGSAADLDVDESCMDDSSKSISMCDTEEQDEENDAEEAQPLARPKPEVVFMTSEGNIRKLDLDTIPEERNSSTETVWAPSSRMSRRGLRRHNSEPEGSAGPDAALNLIPRRASMSDAGKIPARLRMLQVPGKTTPAACAVTACSVKASEPVSMVATLEHHETGPSRSTRTAQTEDPATPSPGGMKTLPYRPLNPGLSTPEDDNSFPGPPSPMQKVKTKLAVWSWAREQGLDAEDGQPKWMELLDPHEEAIYHASTDHSPHADERPLTPPNSHRTSVAFLSPNNAGTPKHSTSPSPANHSKNASEIIEEDDEEPPLELKSKSTNSRPCSIEQAPTHDYLTIPVSRSQSAPTSPSEPPGAALPRQLSNLAAEETHFTTHRNSVDLLQYRKQHEAKVNHNLMNARDSMILTKSKFEESYPRALLDVRPAWSRELSSITDASPPDARRAAGVRAMARSVLGAGQMQQQRSRRAGFEVDEAEHVK</sequence>
<keyword evidence="3" id="KW-1185">Reference proteome</keyword>
<feature type="compositionally biased region" description="Basic and acidic residues" evidence="1">
    <location>
        <begin position="77"/>
        <end position="87"/>
    </location>
</feature>
<dbReference type="GeneID" id="89926852"/>
<reference evidence="2 3" key="1">
    <citation type="submission" date="2023-08" db="EMBL/GenBank/DDBJ databases">
        <title>Black Yeasts Isolated from many extreme environments.</title>
        <authorList>
            <person name="Coleine C."/>
            <person name="Stajich J.E."/>
            <person name="Selbmann L."/>
        </authorList>
    </citation>
    <scope>NUCLEOTIDE SEQUENCE [LARGE SCALE GENOMIC DNA]</scope>
    <source>
        <strain evidence="2 3">CCFEE 5935</strain>
    </source>
</reference>
<name>A0AAV9PCT9_9PEZI</name>
<feature type="region of interest" description="Disordered" evidence="1">
    <location>
        <begin position="363"/>
        <end position="397"/>
    </location>
</feature>
<feature type="compositionally biased region" description="Pro residues" evidence="1">
    <location>
        <begin position="22"/>
        <end position="32"/>
    </location>
</feature>
<dbReference type="EMBL" id="JAVRRT010000008">
    <property type="protein sequence ID" value="KAK5169535.1"/>
    <property type="molecule type" value="Genomic_DNA"/>
</dbReference>
<evidence type="ECO:0000313" key="2">
    <source>
        <dbReference type="EMBL" id="KAK5169535.1"/>
    </source>
</evidence>
<feature type="compositionally biased region" description="Polar residues" evidence="1">
    <location>
        <begin position="573"/>
        <end position="595"/>
    </location>
</feature>
<feature type="region of interest" description="Disordered" evidence="1">
    <location>
        <begin position="749"/>
        <end position="773"/>
    </location>
</feature>
<dbReference type="RefSeq" id="XP_064658881.1">
    <property type="nucleotide sequence ID" value="XM_064802756.1"/>
</dbReference>
<dbReference type="AlphaFoldDB" id="A0AAV9PCT9"/>
<feature type="compositionally biased region" description="Low complexity" evidence="1">
    <location>
        <begin position="140"/>
        <end position="151"/>
    </location>
</feature>
<feature type="region of interest" description="Disordered" evidence="1">
    <location>
        <begin position="450"/>
        <end position="507"/>
    </location>
</feature>
<feature type="region of interest" description="Disordered" evidence="1">
    <location>
        <begin position="72"/>
        <end position="218"/>
    </location>
</feature>
<feature type="compositionally biased region" description="Basic and acidic residues" evidence="1">
    <location>
        <begin position="547"/>
        <end position="558"/>
    </location>
</feature>
<feature type="compositionally biased region" description="Polar residues" evidence="1">
    <location>
        <begin position="38"/>
        <end position="49"/>
    </location>
</feature>
<protein>
    <submittedName>
        <fullName evidence="2">Uncharacterized protein</fullName>
    </submittedName>
</protein>
<proteinExistence type="predicted"/>
<feature type="compositionally biased region" description="Acidic residues" evidence="1">
    <location>
        <begin position="598"/>
        <end position="607"/>
    </location>
</feature>
<feature type="region of interest" description="Disordered" evidence="1">
    <location>
        <begin position="1"/>
        <end position="49"/>
    </location>
</feature>
<feature type="region of interest" description="Disordered" evidence="1">
    <location>
        <begin position="547"/>
        <end position="630"/>
    </location>
</feature>
<dbReference type="Proteomes" id="UP001337655">
    <property type="component" value="Unassembled WGS sequence"/>
</dbReference>
<accession>A0AAV9PCT9</accession>
<evidence type="ECO:0000256" key="1">
    <source>
        <dbReference type="SAM" id="MobiDB-lite"/>
    </source>
</evidence>
<feature type="region of interest" description="Disordered" evidence="1">
    <location>
        <begin position="303"/>
        <end position="334"/>
    </location>
</feature>
<gene>
    <name evidence="2" type="ORF">LTR77_005511</name>
</gene>
<evidence type="ECO:0000313" key="3">
    <source>
        <dbReference type="Proteomes" id="UP001337655"/>
    </source>
</evidence>
<comment type="caution">
    <text evidence="2">The sequence shown here is derived from an EMBL/GenBank/DDBJ whole genome shotgun (WGS) entry which is preliminary data.</text>
</comment>
<organism evidence="2 3">
    <name type="scientific">Saxophila tyrrhenica</name>
    <dbReference type="NCBI Taxonomy" id="1690608"/>
    <lineage>
        <taxon>Eukaryota</taxon>
        <taxon>Fungi</taxon>
        <taxon>Dikarya</taxon>
        <taxon>Ascomycota</taxon>
        <taxon>Pezizomycotina</taxon>
        <taxon>Dothideomycetes</taxon>
        <taxon>Dothideomycetidae</taxon>
        <taxon>Mycosphaerellales</taxon>
        <taxon>Extremaceae</taxon>
        <taxon>Saxophila</taxon>
    </lineage>
</organism>